<comment type="caution">
    <text evidence="1">The sequence shown here is derived from an EMBL/GenBank/DDBJ whole genome shotgun (WGS) entry which is preliminary data.</text>
</comment>
<dbReference type="EMBL" id="JQGC01000006">
    <property type="protein sequence ID" value="KFL31416.1"/>
    <property type="molecule type" value="Genomic_DNA"/>
</dbReference>
<gene>
    <name evidence="1" type="ORF">JP75_07585</name>
</gene>
<dbReference type="RefSeq" id="WP_035081124.1">
    <property type="nucleotide sequence ID" value="NZ_JQGC01000006.1"/>
</dbReference>
<dbReference type="OrthoDB" id="8005843at2"/>
<sequence length="126" mass="13815">MAGVQINLSPEAARHIQDGLSDLACWARGYTCGMPADDRPFYAPMGISQLQDINIALKGAISDFDTNILTESDREIARLRRWLHQIDEYCAARPGHSSTDFVREAALAALRQQPSPEGKGLQGFVA</sequence>
<keyword evidence="2" id="KW-1185">Reference proteome</keyword>
<protein>
    <submittedName>
        <fullName evidence="1">Uncharacterized protein</fullName>
    </submittedName>
</protein>
<evidence type="ECO:0000313" key="1">
    <source>
        <dbReference type="EMBL" id="KFL31416.1"/>
    </source>
</evidence>
<dbReference type="AlphaFoldDB" id="A0A087M3G3"/>
<name>A0A087M3G3_9HYPH</name>
<proteinExistence type="predicted"/>
<dbReference type="Proteomes" id="UP000028981">
    <property type="component" value="Unassembled WGS sequence"/>
</dbReference>
<evidence type="ECO:0000313" key="2">
    <source>
        <dbReference type="Proteomes" id="UP000028981"/>
    </source>
</evidence>
<accession>A0A087M3G3</accession>
<organism evidence="1 2">
    <name type="scientific">Devosia riboflavina</name>
    <dbReference type="NCBI Taxonomy" id="46914"/>
    <lineage>
        <taxon>Bacteria</taxon>
        <taxon>Pseudomonadati</taxon>
        <taxon>Pseudomonadota</taxon>
        <taxon>Alphaproteobacteria</taxon>
        <taxon>Hyphomicrobiales</taxon>
        <taxon>Devosiaceae</taxon>
        <taxon>Devosia</taxon>
    </lineage>
</organism>
<reference evidence="1 2" key="1">
    <citation type="submission" date="2014-08" db="EMBL/GenBank/DDBJ databases">
        <authorList>
            <person name="Hassan Y.I."/>
            <person name="Lepp D."/>
            <person name="Zhou T."/>
        </authorList>
    </citation>
    <scope>NUCLEOTIDE SEQUENCE [LARGE SCALE GENOMIC DNA]</scope>
    <source>
        <strain evidence="1 2">IFO13584</strain>
    </source>
</reference>